<evidence type="ECO:0000313" key="2">
    <source>
        <dbReference type="EMBL" id="CAF4611446.1"/>
    </source>
</evidence>
<dbReference type="Proteomes" id="UP000681720">
    <property type="component" value="Unassembled WGS sequence"/>
</dbReference>
<dbReference type="EMBL" id="CAJOBH010100722">
    <property type="protein sequence ID" value="CAF4611446.1"/>
    <property type="molecule type" value="Genomic_DNA"/>
</dbReference>
<name>A0A821IC15_9BILA</name>
<gene>
    <name evidence="2" type="ORF">BYL167_LOCUS40560</name>
    <name evidence="1" type="ORF">GIL414_LOCUS37070</name>
    <name evidence="3" type="ORF">OVN521_LOCUS48343</name>
</gene>
<dbReference type="Proteomes" id="UP000663866">
    <property type="component" value="Unassembled WGS sequence"/>
</dbReference>
<evidence type="ECO:0000313" key="1">
    <source>
        <dbReference type="EMBL" id="CAF4556645.1"/>
    </source>
</evidence>
<reference evidence="3" key="1">
    <citation type="submission" date="2021-02" db="EMBL/GenBank/DDBJ databases">
        <authorList>
            <person name="Nowell W R."/>
        </authorList>
    </citation>
    <scope>NUCLEOTIDE SEQUENCE</scope>
</reference>
<accession>A0A821IC15</accession>
<evidence type="ECO:0000313" key="3">
    <source>
        <dbReference type="EMBL" id="CAF4699357.1"/>
    </source>
</evidence>
<dbReference type="EMBL" id="CAJOBG010100100">
    <property type="protein sequence ID" value="CAF4699357.1"/>
    <property type="molecule type" value="Genomic_DNA"/>
</dbReference>
<dbReference type="EMBL" id="CAJOBJ010094148">
    <property type="protein sequence ID" value="CAF4556645.1"/>
    <property type="molecule type" value="Genomic_DNA"/>
</dbReference>
<organism evidence="3 4">
    <name type="scientific">Rotaria magnacalcarata</name>
    <dbReference type="NCBI Taxonomy" id="392030"/>
    <lineage>
        <taxon>Eukaryota</taxon>
        <taxon>Metazoa</taxon>
        <taxon>Spiralia</taxon>
        <taxon>Gnathifera</taxon>
        <taxon>Rotifera</taxon>
        <taxon>Eurotatoria</taxon>
        <taxon>Bdelloidea</taxon>
        <taxon>Philodinida</taxon>
        <taxon>Philodinidae</taxon>
        <taxon>Rotaria</taxon>
    </lineage>
</organism>
<feature type="non-terminal residue" evidence="3">
    <location>
        <position position="1"/>
    </location>
</feature>
<sequence>SNGNNLNKKHPQNNSLFRRLSERKVARDMEAAAAAAGVPLIIPTTLTTNMNNNNNNNTLTTTNTSILSSSLPLLSFNQLS</sequence>
<protein>
    <submittedName>
        <fullName evidence="3">Uncharacterized protein</fullName>
    </submittedName>
</protein>
<keyword evidence="4" id="KW-1185">Reference proteome</keyword>
<feature type="non-terminal residue" evidence="3">
    <location>
        <position position="80"/>
    </location>
</feature>
<dbReference type="Proteomes" id="UP000681967">
    <property type="component" value="Unassembled WGS sequence"/>
</dbReference>
<comment type="caution">
    <text evidence="3">The sequence shown here is derived from an EMBL/GenBank/DDBJ whole genome shotgun (WGS) entry which is preliminary data.</text>
</comment>
<proteinExistence type="predicted"/>
<evidence type="ECO:0000313" key="4">
    <source>
        <dbReference type="Proteomes" id="UP000663866"/>
    </source>
</evidence>
<dbReference type="AlphaFoldDB" id="A0A821IC15"/>